<protein>
    <submittedName>
        <fullName evidence="2">Uncharacterized protein</fullName>
    </submittedName>
</protein>
<proteinExistence type="predicted"/>
<feature type="region of interest" description="Disordered" evidence="1">
    <location>
        <begin position="1"/>
        <end position="24"/>
    </location>
</feature>
<dbReference type="AlphaFoldDB" id="A0AAU0F1Z4"/>
<accession>A0AAU0F1Z4</accession>
<evidence type="ECO:0000313" key="2">
    <source>
        <dbReference type="EMBL" id="WOC51745.1"/>
    </source>
</evidence>
<evidence type="ECO:0000256" key="1">
    <source>
        <dbReference type="SAM" id="MobiDB-lite"/>
    </source>
</evidence>
<dbReference type="RefSeq" id="WP_327983473.1">
    <property type="nucleotide sequence ID" value="NZ_CP136426.1"/>
</dbReference>
<organism evidence="2 3">
    <name type="scientific">Bergeyella porcorum</name>
    <dbReference type="NCBI Taxonomy" id="1735111"/>
    <lineage>
        <taxon>Bacteria</taxon>
        <taxon>Pseudomonadati</taxon>
        <taxon>Bacteroidota</taxon>
        <taxon>Flavobacteriia</taxon>
        <taxon>Flavobacteriales</taxon>
        <taxon>Weeksellaceae</taxon>
        <taxon>Bergeyella</taxon>
    </lineage>
</organism>
<dbReference type="EMBL" id="CP136426">
    <property type="protein sequence ID" value="WOC51745.1"/>
    <property type="molecule type" value="Genomic_DNA"/>
</dbReference>
<keyword evidence="3" id="KW-1185">Reference proteome</keyword>
<dbReference type="Proteomes" id="UP001432059">
    <property type="component" value="Chromosome"/>
</dbReference>
<reference evidence="2" key="1">
    <citation type="submission" date="2023-10" db="EMBL/GenBank/DDBJ databases">
        <title>Characterization and whole genome sequencing of a novel strain of Bergeyella porcorum QD2021 isolated from pig.</title>
        <authorList>
            <person name="Liu G."/>
            <person name="Chen C."/>
            <person name="Han X."/>
        </authorList>
    </citation>
    <scope>NUCLEOTIDE SEQUENCE</scope>
    <source>
        <strain evidence="2">QD2021</strain>
    </source>
</reference>
<dbReference type="KEGG" id="bpor:BPO_1098"/>
<gene>
    <name evidence="2" type="ORF">BPO_1098</name>
</gene>
<evidence type="ECO:0000313" key="3">
    <source>
        <dbReference type="Proteomes" id="UP001432059"/>
    </source>
</evidence>
<sequence>MAGIAEKTAGRYEKLRQQAQAGKAEQLRKLRQRLEAKADHPEITAKDLISLTQYIKQLDDEISKIT</sequence>
<name>A0AAU0F1Z4_9FLAO</name>